<comment type="caution">
    <text evidence="6">The sequence shown here is derived from an EMBL/GenBank/DDBJ whole genome shotgun (WGS) entry which is preliminary data.</text>
</comment>
<evidence type="ECO:0000313" key="6">
    <source>
        <dbReference type="EMBL" id="CAF1244695.1"/>
    </source>
</evidence>
<feature type="transmembrane region" description="Helical" evidence="5">
    <location>
        <begin position="124"/>
        <end position="146"/>
    </location>
</feature>
<dbReference type="EMBL" id="CAJNOW010000127">
    <property type="protein sequence ID" value="CAF1244695.1"/>
    <property type="molecule type" value="Genomic_DNA"/>
</dbReference>
<reference evidence="6" key="1">
    <citation type="submission" date="2021-02" db="EMBL/GenBank/DDBJ databases">
        <authorList>
            <person name="Nowell W R."/>
        </authorList>
    </citation>
    <scope>NUCLEOTIDE SEQUENCE</scope>
</reference>
<protein>
    <submittedName>
        <fullName evidence="6">Uncharacterized protein</fullName>
    </submittedName>
</protein>
<organism evidence="6 7">
    <name type="scientific">Rotaria magnacalcarata</name>
    <dbReference type="NCBI Taxonomy" id="392030"/>
    <lineage>
        <taxon>Eukaryota</taxon>
        <taxon>Metazoa</taxon>
        <taxon>Spiralia</taxon>
        <taxon>Gnathifera</taxon>
        <taxon>Rotifera</taxon>
        <taxon>Eurotatoria</taxon>
        <taxon>Bdelloidea</taxon>
        <taxon>Philodinida</taxon>
        <taxon>Philodinidae</taxon>
        <taxon>Rotaria</taxon>
    </lineage>
</organism>
<feature type="transmembrane region" description="Helical" evidence="5">
    <location>
        <begin position="158"/>
        <end position="182"/>
    </location>
</feature>
<keyword evidence="4 5" id="KW-0472">Membrane</keyword>
<accession>A0A814ZK66</accession>
<name>A0A814ZK66_9BILA</name>
<gene>
    <name evidence="6" type="ORF">KQP761_LOCUS1973</name>
</gene>
<dbReference type="Proteomes" id="UP000663834">
    <property type="component" value="Unassembled WGS sequence"/>
</dbReference>
<feature type="transmembrane region" description="Helical" evidence="5">
    <location>
        <begin position="36"/>
        <end position="57"/>
    </location>
</feature>
<comment type="subcellular location">
    <subcellularLocation>
        <location evidence="1">Membrane</location>
        <topology evidence="1">Multi-pass membrane protein</topology>
    </subcellularLocation>
</comment>
<evidence type="ECO:0000256" key="5">
    <source>
        <dbReference type="SAM" id="Phobius"/>
    </source>
</evidence>
<sequence length="249" mass="28476">MKNNHHDKNDMITNTVTNPTAEAVVQQNNQILRITLALTIISFITFSIILTSSYWVVLTYPPDFFFKRHNLYVVRATYGLIWECVVGRSTLNAVYDNKCDYHQNQVFNESSSAEQTLIGMVRTMLSFSAIHILLLVITFICGLYSIREYRYTYKRLTGMIYILTAASLVVCMEALSIIFRHVSVHLPYIYPPGTTHSYGVCFVLSWFIVIQLVASAFVFFICSKKRKGTFDEATEEEAMANLTVDLGRI</sequence>
<proteinExistence type="predicted"/>
<evidence type="ECO:0000256" key="3">
    <source>
        <dbReference type="ARBA" id="ARBA00022989"/>
    </source>
</evidence>
<evidence type="ECO:0000256" key="2">
    <source>
        <dbReference type="ARBA" id="ARBA00022692"/>
    </source>
</evidence>
<keyword evidence="3 5" id="KW-1133">Transmembrane helix</keyword>
<dbReference type="AlphaFoldDB" id="A0A814ZK66"/>
<dbReference type="PANTHER" id="PTHR10671">
    <property type="entry name" value="EPITHELIAL MEMBRANE PROTEIN-RELATED"/>
    <property type="match status" value="1"/>
</dbReference>
<evidence type="ECO:0000256" key="4">
    <source>
        <dbReference type="ARBA" id="ARBA00023136"/>
    </source>
</evidence>
<feature type="transmembrane region" description="Helical" evidence="5">
    <location>
        <begin position="202"/>
        <end position="222"/>
    </location>
</feature>
<dbReference type="GO" id="GO:0005886">
    <property type="term" value="C:plasma membrane"/>
    <property type="evidence" value="ECO:0007669"/>
    <property type="project" value="TreeGrafter"/>
</dbReference>
<evidence type="ECO:0000256" key="1">
    <source>
        <dbReference type="ARBA" id="ARBA00004141"/>
    </source>
</evidence>
<dbReference type="PANTHER" id="PTHR10671:SF82">
    <property type="entry name" value="GH19567P"/>
    <property type="match status" value="1"/>
</dbReference>
<keyword evidence="2 5" id="KW-0812">Transmembrane</keyword>
<dbReference type="OrthoDB" id="5917530at2759"/>
<evidence type="ECO:0000313" key="7">
    <source>
        <dbReference type="Proteomes" id="UP000663834"/>
    </source>
</evidence>
<dbReference type="Gene3D" id="1.20.140.150">
    <property type="match status" value="1"/>
</dbReference>
<dbReference type="InterPro" id="IPR050579">
    <property type="entry name" value="PMP-22/EMP/MP20-like"/>
</dbReference>